<comment type="similarity">
    <text evidence="1">Belongs to the type-B carboxylesterase/lipase family.</text>
</comment>
<protein>
    <submittedName>
        <fullName evidence="7">Acetylcholinesterase-like protein</fullName>
    </submittedName>
</protein>
<reference evidence="7 8" key="1">
    <citation type="journal article" date="2018" name="Gigascience">
        <title>Genomes of trombidid mites reveal novel predicted allergens and laterally-transferred genes associated with secondary metabolism.</title>
        <authorList>
            <person name="Dong X."/>
            <person name="Chaisiri K."/>
            <person name="Xia D."/>
            <person name="Armstrong S.D."/>
            <person name="Fang Y."/>
            <person name="Donnelly M.J."/>
            <person name="Kadowaki T."/>
            <person name="McGarry J.W."/>
            <person name="Darby A.C."/>
            <person name="Makepeace B.L."/>
        </authorList>
    </citation>
    <scope>NUCLEOTIDE SEQUENCE [LARGE SCALE GENOMIC DNA]</scope>
    <source>
        <strain evidence="7">UoL-WK</strain>
    </source>
</reference>
<keyword evidence="8" id="KW-1185">Reference proteome</keyword>
<dbReference type="Proteomes" id="UP000285301">
    <property type="component" value="Unassembled WGS sequence"/>
</dbReference>
<dbReference type="AlphaFoldDB" id="A0A3S3PCT7"/>
<dbReference type="PANTHER" id="PTHR43918">
    <property type="entry name" value="ACETYLCHOLINESTERASE"/>
    <property type="match status" value="1"/>
</dbReference>
<evidence type="ECO:0000256" key="2">
    <source>
        <dbReference type="ARBA" id="ARBA00022487"/>
    </source>
</evidence>
<keyword evidence="2" id="KW-0719">Serine esterase</keyword>
<evidence type="ECO:0000313" key="8">
    <source>
        <dbReference type="Proteomes" id="UP000285301"/>
    </source>
</evidence>
<dbReference type="OrthoDB" id="6506828at2759"/>
<evidence type="ECO:0000256" key="4">
    <source>
        <dbReference type="ARBA" id="ARBA00023180"/>
    </source>
</evidence>
<keyword evidence="5" id="KW-0812">Transmembrane</keyword>
<name>A0A3S3PCT7_9ACAR</name>
<evidence type="ECO:0000313" key="7">
    <source>
        <dbReference type="EMBL" id="RWS16894.1"/>
    </source>
</evidence>
<dbReference type="InterPro" id="IPR029058">
    <property type="entry name" value="AB_hydrolase_fold"/>
</dbReference>
<dbReference type="GO" id="GO:0019695">
    <property type="term" value="P:choline metabolic process"/>
    <property type="evidence" value="ECO:0007669"/>
    <property type="project" value="TreeGrafter"/>
</dbReference>
<keyword evidence="5" id="KW-1133">Transmembrane helix</keyword>
<dbReference type="GO" id="GO:0005615">
    <property type="term" value="C:extracellular space"/>
    <property type="evidence" value="ECO:0007669"/>
    <property type="project" value="TreeGrafter"/>
</dbReference>
<dbReference type="InterPro" id="IPR002018">
    <property type="entry name" value="CarbesteraseB"/>
</dbReference>
<organism evidence="7 8">
    <name type="scientific">Dinothrombium tinctorium</name>
    <dbReference type="NCBI Taxonomy" id="1965070"/>
    <lineage>
        <taxon>Eukaryota</taxon>
        <taxon>Metazoa</taxon>
        <taxon>Ecdysozoa</taxon>
        <taxon>Arthropoda</taxon>
        <taxon>Chelicerata</taxon>
        <taxon>Arachnida</taxon>
        <taxon>Acari</taxon>
        <taxon>Acariformes</taxon>
        <taxon>Trombidiformes</taxon>
        <taxon>Prostigmata</taxon>
        <taxon>Anystina</taxon>
        <taxon>Parasitengona</taxon>
        <taxon>Trombidioidea</taxon>
        <taxon>Trombidiidae</taxon>
        <taxon>Dinothrombium</taxon>
    </lineage>
</organism>
<proteinExistence type="inferred from homology"/>
<accession>A0A3S3PCT7</accession>
<dbReference type="STRING" id="1965070.A0A3S3PCT7"/>
<evidence type="ECO:0000259" key="6">
    <source>
        <dbReference type="Pfam" id="PF00135"/>
    </source>
</evidence>
<gene>
    <name evidence="7" type="ORF">B4U79_00185</name>
</gene>
<dbReference type="Pfam" id="PF00135">
    <property type="entry name" value="COesterase"/>
    <property type="match status" value="2"/>
</dbReference>
<dbReference type="GO" id="GO:0005886">
    <property type="term" value="C:plasma membrane"/>
    <property type="evidence" value="ECO:0007669"/>
    <property type="project" value="TreeGrafter"/>
</dbReference>
<dbReference type="GO" id="GO:0003990">
    <property type="term" value="F:acetylcholinesterase activity"/>
    <property type="evidence" value="ECO:0007669"/>
    <property type="project" value="TreeGrafter"/>
</dbReference>
<dbReference type="EMBL" id="NCKU01000154">
    <property type="protein sequence ID" value="RWS16894.1"/>
    <property type="molecule type" value="Genomic_DNA"/>
</dbReference>
<feature type="transmembrane region" description="Helical" evidence="5">
    <location>
        <begin position="9"/>
        <end position="35"/>
    </location>
</feature>
<keyword evidence="3" id="KW-0378">Hydrolase</keyword>
<evidence type="ECO:0000256" key="5">
    <source>
        <dbReference type="SAM" id="Phobius"/>
    </source>
</evidence>
<evidence type="ECO:0000256" key="3">
    <source>
        <dbReference type="ARBA" id="ARBA00022801"/>
    </source>
</evidence>
<evidence type="ECO:0000256" key="1">
    <source>
        <dbReference type="ARBA" id="ARBA00005964"/>
    </source>
</evidence>
<dbReference type="GO" id="GO:0006581">
    <property type="term" value="P:acetylcholine catabolic process"/>
    <property type="evidence" value="ECO:0007669"/>
    <property type="project" value="TreeGrafter"/>
</dbReference>
<dbReference type="InterPro" id="IPR050654">
    <property type="entry name" value="AChE-related_enzymes"/>
</dbReference>
<dbReference type="PANTHER" id="PTHR43918:SF4">
    <property type="entry name" value="CARBOXYLIC ESTER HYDROLASE"/>
    <property type="match status" value="1"/>
</dbReference>
<comment type="caution">
    <text evidence="7">The sequence shown here is derived from an EMBL/GenBank/DDBJ whole genome shotgun (WGS) entry which is preliminary data.</text>
</comment>
<sequence>MSDTRNTKFVLKITIFLLLVGFVIFCANIVMFFIYTNIVRSSTRLPDKHARQKSFFSQSIAGHEYVLVKTSSGSLRGTKVKELGGYVYKFLGVPYAASPVEELRYKRPMPIRSGSPLVFQSYFANSRKVALRLSEILYCYDSRQKKLNPEQILDCMRNKTVEELMNAQKQLLSEREFAFSPSAKETFLPTIPVNVIINYERNRGFEALQELLIGVTNDEGSIFVNFIMPEILAKDSLTSNEIRNLLINNSKKLLIPESKARLLANTFLREAPSEETSEFWFKILSNIVGDLFITCPSLSFAEEIAKINKTVFFYVFNHKPSIAAHHPWMGVSHGSDIPFVFGLPLRFPTQFSGKDIEVSKTVIKAWSSFATSG</sequence>
<dbReference type="SUPFAM" id="SSF53474">
    <property type="entry name" value="alpha/beta-Hydrolases"/>
    <property type="match status" value="2"/>
</dbReference>
<feature type="domain" description="Carboxylesterase type B" evidence="6">
    <location>
        <begin position="67"/>
        <end position="110"/>
    </location>
</feature>
<keyword evidence="5" id="KW-0472">Membrane</keyword>
<dbReference type="Gene3D" id="3.40.50.1820">
    <property type="entry name" value="alpha/beta hydrolase"/>
    <property type="match status" value="2"/>
</dbReference>
<keyword evidence="4" id="KW-0325">Glycoprotein</keyword>
<feature type="domain" description="Carboxylesterase type B" evidence="6">
    <location>
        <begin position="112"/>
        <end position="373"/>
    </location>
</feature>